<proteinExistence type="predicted"/>
<feature type="transmembrane region" description="Helical" evidence="1">
    <location>
        <begin position="145"/>
        <end position="165"/>
    </location>
</feature>
<accession>A0A1Q6A158</accession>
<dbReference type="PANTHER" id="PTHR36974">
    <property type="entry name" value="MEMBRANE PROTEIN-RELATED"/>
    <property type="match status" value="1"/>
</dbReference>
<dbReference type="STRING" id="1302689.RG47T_3208"/>
<keyword evidence="1" id="KW-1133">Transmembrane helix</keyword>
<keyword evidence="3" id="KW-1185">Reference proteome</keyword>
<name>A0A1Q6A158_9SPHI</name>
<feature type="transmembrane region" description="Helical" evidence="1">
    <location>
        <begin position="47"/>
        <end position="70"/>
    </location>
</feature>
<evidence type="ECO:0000313" key="3">
    <source>
        <dbReference type="Proteomes" id="UP000186720"/>
    </source>
</evidence>
<dbReference type="AlphaFoldDB" id="A0A1Q6A158"/>
<dbReference type="Proteomes" id="UP000186720">
    <property type="component" value="Unassembled WGS sequence"/>
</dbReference>
<feature type="transmembrane region" description="Helical" evidence="1">
    <location>
        <begin position="18"/>
        <end position="35"/>
    </location>
</feature>
<dbReference type="PANTHER" id="PTHR36974:SF1">
    <property type="entry name" value="DOXX FAMILY MEMBRANE PROTEIN"/>
    <property type="match status" value="1"/>
</dbReference>
<evidence type="ECO:0000313" key="2">
    <source>
        <dbReference type="EMBL" id="OKS87746.1"/>
    </source>
</evidence>
<keyword evidence="1" id="KW-0812">Transmembrane</keyword>
<protein>
    <recommendedName>
        <fullName evidence="4">DoxX family protein</fullName>
    </recommendedName>
</protein>
<keyword evidence="1" id="KW-0472">Membrane</keyword>
<evidence type="ECO:0008006" key="4">
    <source>
        <dbReference type="Google" id="ProtNLM"/>
    </source>
</evidence>
<sequence length="168" mass="19186">MLTNCKLFTPYVFQMKPLIVLASVFGLTMLFTYAFQQREDLFFSGRLALCVMLLFTSLAHFVFIKGMILMVPPFIPNAVKKLIVIITGLIEIAGAAGIMIAETRVTAGYLLVVFLIAMLPANVYATQRRVNMEEGDFSGPGMYYLLFRLPLQIFLIFWTFYFTIIHHY</sequence>
<organism evidence="2 3">
    <name type="scientific">Mucilaginibacter polytrichastri</name>
    <dbReference type="NCBI Taxonomy" id="1302689"/>
    <lineage>
        <taxon>Bacteria</taxon>
        <taxon>Pseudomonadati</taxon>
        <taxon>Bacteroidota</taxon>
        <taxon>Sphingobacteriia</taxon>
        <taxon>Sphingobacteriales</taxon>
        <taxon>Sphingobacteriaceae</taxon>
        <taxon>Mucilaginibacter</taxon>
    </lineage>
</organism>
<evidence type="ECO:0000256" key="1">
    <source>
        <dbReference type="SAM" id="Phobius"/>
    </source>
</evidence>
<comment type="caution">
    <text evidence="2">The sequence shown here is derived from an EMBL/GenBank/DDBJ whole genome shotgun (WGS) entry which is preliminary data.</text>
</comment>
<dbReference type="EMBL" id="MPPL01000001">
    <property type="protein sequence ID" value="OKS87746.1"/>
    <property type="molecule type" value="Genomic_DNA"/>
</dbReference>
<gene>
    <name evidence="2" type="ORF">RG47T_3208</name>
</gene>
<reference evidence="2 3" key="1">
    <citation type="submission" date="2016-11" db="EMBL/GenBank/DDBJ databases">
        <title>Whole Genome Sequencing of Mucilaginibacter polytrichastri RG4-7(T) isolated from the moss sample.</title>
        <authorList>
            <person name="Li Y."/>
        </authorList>
    </citation>
    <scope>NUCLEOTIDE SEQUENCE [LARGE SCALE GENOMIC DNA]</scope>
    <source>
        <strain evidence="2 3">RG4-7</strain>
    </source>
</reference>
<feature type="transmembrane region" description="Helical" evidence="1">
    <location>
        <begin position="82"/>
        <end position="101"/>
    </location>
</feature>
<feature type="transmembrane region" description="Helical" evidence="1">
    <location>
        <begin position="108"/>
        <end position="125"/>
    </location>
</feature>